<evidence type="ECO:0000313" key="3">
    <source>
        <dbReference type="Proteomes" id="UP000789759"/>
    </source>
</evidence>
<evidence type="ECO:0000259" key="1">
    <source>
        <dbReference type="Pfam" id="PF00483"/>
    </source>
</evidence>
<dbReference type="OrthoDB" id="2435254at2759"/>
<gene>
    <name evidence="2" type="ORF">CPELLU_LOCUS1901</name>
</gene>
<dbReference type="GO" id="GO:0003743">
    <property type="term" value="F:translation initiation factor activity"/>
    <property type="evidence" value="ECO:0007669"/>
    <property type="project" value="TreeGrafter"/>
</dbReference>
<dbReference type="Pfam" id="PF00483">
    <property type="entry name" value="NTP_transferase"/>
    <property type="match status" value="1"/>
</dbReference>
<dbReference type="InterPro" id="IPR005835">
    <property type="entry name" value="NTP_transferase_dom"/>
</dbReference>
<sequence length="208" mass="23753">MKLQSLAALHILSPEILPPKTSDKNLESESTLQAVILADSFNERFRPIAYEYDFSCLLSLCNTPLIEYTLELLAVAGVQEAYLFYREHSETIKDYIKKSKWSRSYSPIKIITIVTPEARSVGDALRKLDLKKQVHFTGQGESPIFVLDWKTNECFHCETVELYPRKRRTAIVRLMIEIIQKNVTQVTLQLNYGSTDHHLGAQLVGNHG</sequence>
<dbReference type="EMBL" id="CAJVQA010000759">
    <property type="protein sequence ID" value="CAG8489315.1"/>
    <property type="molecule type" value="Genomic_DNA"/>
</dbReference>
<comment type="caution">
    <text evidence="2">The sequence shown here is derived from an EMBL/GenBank/DDBJ whole genome shotgun (WGS) entry which is preliminary data.</text>
</comment>
<dbReference type="GO" id="GO:0031369">
    <property type="term" value="F:translation initiation factor binding"/>
    <property type="evidence" value="ECO:0007669"/>
    <property type="project" value="TreeGrafter"/>
</dbReference>
<dbReference type="Proteomes" id="UP000789759">
    <property type="component" value="Unassembled WGS sequence"/>
</dbReference>
<dbReference type="Gene3D" id="3.90.550.10">
    <property type="entry name" value="Spore Coat Polysaccharide Biosynthesis Protein SpsA, Chain A"/>
    <property type="match status" value="1"/>
</dbReference>
<accession>A0A9N8WND9</accession>
<dbReference type="PANTHER" id="PTHR45887:SF1">
    <property type="entry name" value="TRANSLATION INITIATION FACTOR EIF-2B SUBUNIT EPSILON"/>
    <property type="match status" value="1"/>
</dbReference>
<dbReference type="InterPro" id="IPR029044">
    <property type="entry name" value="Nucleotide-diphossugar_trans"/>
</dbReference>
<protein>
    <submittedName>
        <fullName evidence="2">21226_t:CDS:1</fullName>
    </submittedName>
</protein>
<dbReference type="PANTHER" id="PTHR45887">
    <property type="entry name" value="TRANSLATION INITIATION FACTOR EIF-2B SUBUNIT EPSILON"/>
    <property type="match status" value="1"/>
</dbReference>
<name>A0A9N8WND9_9GLOM</name>
<evidence type="ECO:0000313" key="2">
    <source>
        <dbReference type="EMBL" id="CAG8489315.1"/>
    </source>
</evidence>
<feature type="domain" description="Nucleotidyl transferase" evidence="1">
    <location>
        <begin position="34"/>
        <end position="128"/>
    </location>
</feature>
<dbReference type="GO" id="GO:0005085">
    <property type="term" value="F:guanyl-nucleotide exchange factor activity"/>
    <property type="evidence" value="ECO:0007669"/>
    <property type="project" value="TreeGrafter"/>
</dbReference>
<keyword evidence="3" id="KW-1185">Reference proteome</keyword>
<dbReference type="InterPro" id="IPR051956">
    <property type="entry name" value="eIF2B_epsilon"/>
</dbReference>
<dbReference type="SUPFAM" id="SSF53448">
    <property type="entry name" value="Nucleotide-diphospho-sugar transferases"/>
    <property type="match status" value="1"/>
</dbReference>
<organism evidence="2 3">
    <name type="scientific">Cetraspora pellucida</name>
    <dbReference type="NCBI Taxonomy" id="1433469"/>
    <lineage>
        <taxon>Eukaryota</taxon>
        <taxon>Fungi</taxon>
        <taxon>Fungi incertae sedis</taxon>
        <taxon>Mucoromycota</taxon>
        <taxon>Glomeromycotina</taxon>
        <taxon>Glomeromycetes</taxon>
        <taxon>Diversisporales</taxon>
        <taxon>Gigasporaceae</taxon>
        <taxon>Cetraspora</taxon>
    </lineage>
</organism>
<dbReference type="GO" id="GO:0005851">
    <property type="term" value="C:eukaryotic translation initiation factor 2B complex"/>
    <property type="evidence" value="ECO:0007669"/>
    <property type="project" value="TreeGrafter"/>
</dbReference>
<proteinExistence type="predicted"/>
<reference evidence="2" key="1">
    <citation type="submission" date="2021-06" db="EMBL/GenBank/DDBJ databases">
        <authorList>
            <person name="Kallberg Y."/>
            <person name="Tangrot J."/>
            <person name="Rosling A."/>
        </authorList>
    </citation>
    <scope>NUCLEOTIDE SEQUENCE</scope>
    <source>
        <strain evidence="2">FL966</strain>
    </source>
</reference>
<dbReference type="AlphaFoldDB" id="A0A9N8WND9"/>